<reference evidence="2 4" key="3">
    <citation type="submission" date="2018-07" db="EMBL/GenBank/DDBJ databases">
        <title>Genomic and Epidemiologic Investigation of an Indolent Hospital Outbreak.</title>
        <authorList>
            <person name="Johnson R.C."/>
            <person name="Deming C."/>
            <person name="Conlan S."/>
            <person name="Zellmer C.J."/>
            <person name="Michelin A.V."/>
            <person name="Lee-Lin S."/>
            <person name="Thomas P.J."/>
            <person name="Park M."/>
            <person name="Weingarten R.A."/>
            <person name="Less J."/>
            <person name="Dekker J.P."/>
            <person name="Frank K.M."/>
            <person name="Musser K.A."/>
            <person name="Mcquiston J.R."/>
            <person name="Henderson D.K."/>
            <person name="Lau A.F."/>
            <person name="Palmore T.N."/>
            <person name="Segre J.A."/>
        </authorList>
    </citation>
    <scope>NUCLEOTIDE SEQUENCE [LARGE SCALE GENOMIC DNA]</scope>
    <source>
        <strain evidence="2 4">SK-NIH.Env10_0317</strain>
    </source>
</reference>
<sequence>MTRNSGRIAYLACRGTVTSSSERRHDAFEHDHSLRIFGPAFAARGYRLEEIAWDSPEVAWEDFDAAIVGTTWDYAAQPDRFLATLKAIGSRIPLANPPALIEWNLSKRYLAELAEQGVPSIPTLWADRLADLTPEDIRTGIEAQQIVIKPVIGAGGVNQYKGGLDTLPARDHPLWHQGVMIQPFMASIAEEGELSFIFFDGVFSHAVRKTPARADYRVQSAFDGAEHAFVPAASDLASAQAVVDALAAPALYARIDLVRRSDGVLAVMECELIEPYLYPRFDASEGRNFVTAVERWLERTG</sequence>
<dbReference type="KEGG" id="skr:BRX40_17830"/>
<reference evidence="1" key="1">
    <citation type="submission" date="2016-12" db="EMBL/GenBank/DDBJ databases">
        <title>Whole genome sequencing of Sphingomonas koreensis.</title>
        <authorList>
            <person name="Conlan S."/>
            <person name="Thomas P.J."/>
            <person name="Mullikin J."/>
            <person name="Palmore T.N."/>
            <person name="Frank K.M."/>
            <person name="Segre J.A."/>
        </authorList>
    </citation>
    <scope>NUCLEOTIDE SEQUENCE</scope>
    <source>
        <strain evidence="1">ABOJV</strain>
    </source>
</reference>
<dbReference type="RefSeq" id="WP_075152525.1">
    <property type="nucleotide sequence ID" value="NZ_CP018820.1"/>
</dbReference>
<evidence type="ECO:0000313" key="3">
    <source>
        <dbReference type="Proteomes" id="UP000185161"/>
    </source>
</evidence>
<dbReference type="Proteomes" id="UP000286681">
    <property type="component" value="Unassembled WGS sequence"/>
</dbReference>
<proteinExistence type="predicted"/>
<dbReference type="GeneID" id="44134420"/>
<dbReference type="PANTHER" id="PTHR39217:SF1">
    <property type="entry name" value="GLUTATHIONE SYNTHETASE"/>
    <property type="match status" value="1"/>
</dbReference>
<dbReference type="EMBL" id="QQWO01000007">
    <property type="protein sequence ID" value="RSV03506.1"/>
    <property type="molecule type" value="Genomic_DNA"/>
</dbReference>
<dbReference type="Proteomes" id="UP000185161">
    <property type="component" value="Chromosome"/>
</dbReference>
<dbReference type="STRING" id="93064.BRX40_17830"/>
<evidence type="ECO:0000313" key="1">
    <source>
        <dbReference type="EMBL" id="APR54023.1"/>
    </source>
</evidence>
<reference evidence="3" key="2">
    <citation type="submission" date="2016-12" db="EMBL/GenBank/DDBJ databases">
        <title>Whole genome sequencing of Sphingomonas sp. ABOJV.</title>
        <authorList>
            <person name="Conlan S."/>
            <person name="Thomas P.J."/>
            <person name="Mullikin J."/>
            <person name="Palmore T.N."/>
            <person name="Frank K.M."/>
            <person name="Segre J.A."/>
        </authorList>
    </citation>
    <scope>NUCLEOTIDE SEQUENCE [LARGE SCALE GENOMIC DNA]</scope>
    <source>
        <strain evidence="3">ABOJV</strain>
    </source>
</reference>
<protein>
    <recommendedName>
        <fullName evidence="5">ATP-grasp domain-containing protein</fullName>
    </recommendedName>
</protein>
<dbReference type="PANTHER" id="PTHR39217">
    <property type="match status" value="1"/>
</dbReference>
<dbReference type="SUPFAM" id="SSF56059">
    <property type="entry name" value="Glutathione synthetase ATP-binding domain-like"/>
    <property type="match status" value="1"/>
</dbReference>
<evidence type="ECO:0000313" key="2">
    <source>
        <dbReference type="EMBL" id="RSV03506.1"/>
    </source>
</evidence>
<dbReference type="EMBL" id="CP018820">
    <property type="protein sequence ID" value="APR54023.1"/>
    <property type="molecule type" value="Genomic_DNA"/>
</dbReference>
<name>A0A1L6JDM2_9SPHN</name>
<evidence type="ECO:0008006" key="5">
    <source>
        <dbReference type="Google" id="ProtNLM"/>
    </source>
</evidence>
<organism evidence="1 3">
    <name type="scientific">Sphingomonas koreensis</name>
    <dbReference type="NCBI Taxonomy" id="93064"/>
    <lineage>
        <taxon>Bacteria</taxon>
        <taxon>Pseudomonadati</taxon>
        <taxon>Pseudomonadota</taxon>
        <taxon>Alphaproteobacteria</taxon>
        <taxon>Sphingomonadales</taxon>
        <taxon>Sphingomonadaceae</taxon>
        <taxon>Sphingomonas</taxon>
    </lineage>
</organism>
<dbReference type="InterPro" id="IPR053191">
    <property type="entry name" value="DcsG_Biosynth_Enzyme"/>
</dbReference>
<dbReference type="OrthoDB" id="3373978at2"/>
<accession>A0A1L6JDM2</accession>
<evidence type="ECO:0000313" key="4">
    <source>
        <dbReference type="Proteomes" id="UP000286681"/>
    </source>
</evidence>
<keyword evidence="3" id="KW-1185">Reference proteome</keyword>
<gene>
    <name evidence="1" type="ORF">BRX40_17830</name>
    <name evidence="2" type="ORF">CA257_09835</name>
</gene>
<dbReference type="AlphaFoldDB" id="A0A1L6JDM2"/>